<evidence type="ECO:0000313" key="2">
    <source>
        <dbReference type="Proteomes" id="UP001597260"/>
    </source>
</evidence>
<organism evidence="1 2">
    <name type="scientific">Micromonospora sonneratiae</name>
    <dbReference type="NCBI Taxonomy" id="1184706"/>
    <lineage>
        <taxon>Bacteria</taxon>
        <taxon>Bacillati</taxon>
        <taxon>Actinomycetota</taxon>
        <taxon>Actinomycetes</taxon>
        <taxon>Micromonosporales</taxon>
        <taxon>Micromonosporaceae</taxon>
        <taxon>Micromonospora</taxon>
    </lineage>
</organism>
<proteinExistence type="predicted"/>
<dbReference type="SUPFAM" id="SSF140453">
    <property type="entry name" value="EsxAB dimer-like"/>
    <property type="match status" value="1"/>
</dbReference>
<comment type="caution">
    <text evidence="1">The sequence shown here is derived from an EMBL/GenBank/DDBJ whole genome shotgun (WGS) entry which is preliminary data.</text>
</comment>
<dbReference type="EMBL" id="JBHTMP010000004">
    <property type="protein sequence ID" value="MFD1320359.1"/>
    <property type="molecule type" value="Genomic_DNA"/>
</dbReference>
<dbReference type="Proteomes" id="UP001597260">
    <property type="component" value="Unassembled WGS sequence"/>
</dbReference>
<sequence>MGAPDGAFSINFAPAQQISANLATYTRDIQKMVEDLKTYTDAKLQYWEASAQLEYADAKTIWDAAIIDLNEKLGNAQRILTEIITNYETTEAKNTASWAK</sequence>
<dbReference type="InterPro" id="IPR036689">
    <property type="entry name" value="ESAT-6-like_sf"/>
</dbReference>
<dbReference type="InterPro" id="IPR010310">
    <property type="entry name" value="T7SS_ESAT-6-like"/>
</dbReference>
<accession>A0ABW3Y800</accession>
<dbReference type="Gene3D" id="1.10.287.1060">
    <property type="entry name" value="ESAT-6-like"/>
    <property type="match status" value="1"/>
</dbReference>
<gene>
    <name evidence="1" type="ORF">ACFQ4H_04550</name>
</gene>
<dbReference type="Pfam" id="PF06013">
    <property type="entry name" value="WXG100"/>
    <property type="match status" value="1"/>
</dbReference>
<evidence type="ECO:0000313" key="1">
    <source>
        <dbReference type="EMBL" id="MFD1320359.1"/>
    </source>
</evidence>
<dbReference type="RefSeq" id="WP_377567274.1">
    <property type="nucleotide sequence ID" value="NZ_JBHTMP010000004.1"/>
</dbReference>
<protein>
    <submittedName>
        <fullName evidence="1">WXG100 family type VII secretion target</fullName>
    </submittedName>
</protein>
<reference evidence="2" key="1">
    <citation type="journal article" date="2019" name="Int. J. Syst. Evol. Microbiol.">
        <title>The Global Catalogue of Microorganisms (GCM) 10K type strain sequencing project: providing services to taxonomists for standard genome sequencing and annotation.</title>
        <authorList>
            <consortium name="The Broad Institute Genomics Platform"/>
            <consortium name="The Broad Institute Genome Sequencing Center for Infectious Disease"/>
            <person name="Wu L."/>
            <person name="Ma J."/>
        </authorList>
    </citation>
    <scope>NUCLEOTIDE SEQUENCE [LARGE SCALE GENOMIC DNA]</scope>
    <source>
        <strain evidence="2">JCM 31037</strain>
    </source>
</reference>
<name>A0ABW3Y800_9ACTN</name>
<keyword evidence="2" id="KW-1185">Reference proteome</keyword>